<dbReference type="AlphaFoldDB" id="A0A8D9CRA8"/>
<dbReference type="Gramene" id="A09p17010.2_BraZ1">
    <property type="protein sequence ID" value="A09p17010.2_BraZ1.CDS.1"/>
    <property type="gene ID" value="A09g17010.2_BraZ1"/>
</dbReference>
<feature type="compositionally biased region" description="Polar residues" evidence="1">
    <location>
        <begin position="34"/>
        <end position="48"/>
    </location>
</feature>
<dbReference type="EMBL" id="LS974625">
    <property type="protein sequence ID" value="CAG7861234.1"/>
    <property type="molecule type" value="Genomic_DNA"/>
</dbReference>
<accession>A0A8D9CRA8</accession>
<sequence length="48" mass="5208">MPSSNINRRSLKLKAAGTSRAMEESAHETEDDTSTPQRIQTLTSATTS</sequence>
<protein>
    <submittedName>
        <fullName evidence="2">Uncharacterized protein</fullName>
    </submittedName>
</protein>
<proteinExistence type="predicted"/>
<evidence type="ECO:0000313" key="3">
    <source>
        <dbReference type="Proteomes" id="UP000694005"/>
    </source>
</evidence>
<gene>
    <name evidence="2" type="ORF">BRAPAZ1V2_A09P17010.2</name>
</gene>
<reference evidence="2 3" key="1">
    <citation type="submission" date="2021-07" db="EMBL/GenBank/DDBJ databases">
        <authorList>
            <consortium name="Genoscope - CEA"/>
            <person name="William W."/>
        </authorList>
    </citation>
    <scope>NUCLEOTIDE SEQUENCE [LARGE SCALE GENOMIC DNA]</scope>
</reference>
<feature type="region of interest" description="Disordered" evidence="1">
    <location>
        <begin position="1"/>
        <end position="48"/>
    </location>
</feature>
<name>A0A8D9CRA8_BRACM</name>
<dbReference type="Proteomes" id="UP000694005">
    <property type="component" value="Chromosome A09"/>
</dbReference>
<evidence type="ECO:0000256" key="1">
    <source>
        <dbReference type="SAM" id="MobiDB-lite"/>
    </source>
</evidence>
<organism evidence="2 3">
    <name type="scientific">Brassica campestris</name>
    <name type="common">Field mustard</name>
    <dbReference type="NCBI Taxonomy" id="3711"/>
    <lineage>
        <taxon>Eukaryota</taxon>
        <taxon>Viridiplantae</taxon>
        <taxon>Streptophyta</taxon>
        <taxon>Embryophyta</taxon>
        <taxon>Tracheophyta</taxon>
        <taxon>Spermatophyta</taxon>
        <taxon>Magnoliopsida</taxon>
        <taxon>eudicotyledons</taxon>
        <taxon>Gunneridae</taxon>
        <taxon>Pentapetalae</taxon>
        <taxon>rosids</taxon>
        <taxon>malvids</taxon>
        <taxon>Brassicales</taxon>
        <taxon>Brassicaceae</taxon>
        <taxon>Brassiceae</taxon>
        <taxon>Brassica</taxon>
    </lineage>
</organism>
<evidence type="ECO:0000313" key="2">
    <source>
        <dbReference type="EMBL" id="CAG7861234.1"/>
    </source>
</evidence>